<proteinExistence type="predicted"/>
<evidence type="ECO:0000256" key="9">
    <source>
        <dbReference type="SAM" id="Phobius"/>
    </source>
</evidence>
<keyword evidence="6" id="KW-0333">Golgi apparatus</keyword>
<dbReference type="PATRIC" id="fig|28229.3.peg.2029"/>
<dbReference type="FunFam" id="3.90.550.10:FF:000057">
    <property type="entry name" value="Glycosyltransferase-like protein, family 2"/>
    <property type="match status" value="1"/>
</dbReference>
<dbReference type="AlphaFoldDB" id="A0A099KTH0"/>
<dbReference type="Proteomes" id="UP000029868">
    <property type="component" value="Unassembled WGS sequence"/>
</dbReference>
<accession>A0A099KTH0</accession>
<comment type="caution">
    <text evidence="10">The sequence shown here is derived from an EMBL/GenBank/DDBJ whole genome shotgun (WGS) entry which is preliminary data.</text>
</comment>
<dbReference type="GO" id="GO:0047259">
    <property type="term" value="F:glucomannan 4-beta-mannosyltransferase activity"/>
    <property type="evidence" value="ECO:0007669"/>
    <property type="project" value="UniProtKB-EC"/>
</dbReference>
<dbReference type="InterPro" id="IPR029044">
    <property type="entry name" value="Nucleotide-diphossugar_trans"/>
</dbReference>
<evidence type="ECO:0000256" key="7">
    <source>
        <dbReference type="ARBA" id="ARBA00023136"/>
    </source>
</evidence>
<dbReference type="OrthoDB" id="9806824at2"/>
<keyword evidence="8" id="KW-0961">Cell wall biogenesis/degradation</keyword>
<evidence type="ECO:0000256" key="4">
    <source>
        <dbReference type="ARBA" id="ARBA00022692"/>
    </source>
</evidence>
<keyword evidence="3 10" id="KW-0808">Transferase</keyword>
<evidence type="ECO:0000256" key="1">
    <source>
        <dbReference type="ARBA" id="ARBA00004653"/>
    </source>
</evidence>
<dbReference type="SUPFAM" id="SSF53448">
    <property type="entry name" value="Nucleotide-diphospho-sugar transferases"/>
    <property type="match status" value="1"/>
</dbReference>
<keyword evidence="7 9" id="KW-0472">Membrane</keyword>
<dbReference type="Pfam" id="PF13641">
    <property type="entry name" value="Glyco_tranf_2_3"/>
    <property type="match status" value="1"/>
</dbReference>
<feature type="transmembrane region" description="Helical" evidence="9">
    <location>
        <begin position="6"/>
        <end position="27"/>
    </location>
</feature>
<evidence type="ECO:0000313" key="10">
    <source>
        <dbReference type="EMBL" id="KGJ93851.1"/>
    </source>
</evidence>
<dbReference type="RefSeq" id="WP_033082075.1">
    <property type="nucleotide sequence ID" value="NZ_JQEC01000021.1"/>
</dbReference>
<evidence type="ECO:0000256" key="3">
    <source>
        <dbReference type="ARBA" id="ARBA00022679"/>
    </source>
</evidence>
<keyword evidence="5 9" id="KW-1133">Transmembrane helix</keyword>
<protein>
    <submittedName>
        <fullName evidence="10">Glucomannan 4-beta-mannosyltransferase</fullName>
        <ecNumber evidence="10">2.4.1.32</ecNumber>
    </submittedName>
</protein>
<evidence type="ECO:0000313" key="11">
    <source>
        <dbReference type="Proteomes" id="UP000029868"/>
    </source>
</evidence>
<feature type="transmembrane region" description="Helical" evidence="9">
    <location>
        <begin position="351"/>
        <end position="371"/>
    </location>
</feature>
<evidence type="ECO:0000256" key="8">
    <source>
        <dbReference type="ARBA" id="ARBA00023316"/>
    </source>
</evidence>
<reference evidence="10 11" key="1">
    <citation type="submission" date="2014-08" db="EMBL/GenBank/DDBJ databases">
        <title>Genomic and Phenotypic Diversity of Colwellia psychrerythraea strains from Disparate Marine Basins.</title>
        <authorList>
            <person name="Techtmann S.M."/>
            <person name="Stelling S.C."/>
            <person name="Utturkar S.M."/>
            <person name="Alshibli N."/>
            <person name="Harris A."/>
            <person name="Brown S.D."/>
            <person name="Hazen T.C."/>
        </authorList>
    </citation>
    <scope>NUCLEOTIDE SEQUENCE [LARGE SCALE GENOMIC DNA]</scope>
    <source>
        <strain evidence="10 11">GAB14E</strain>
    </source>
</reference>
<dbReference type="GO" id="GO:0071555">
    <property type="term" value="P:cell wall organization"/>
    <property type="evidence" value="ECO:0007669"/>
    <property type="project" value="UniProtKB-KW"/>
</dbReference>
<feature type="transmembrane region" description="Helical" evidence="9">
    <location>
        <begin position="322"/>
        <end position="345"/>
    </location>
</feature>
<dbReference type="PANTHER" id="PTHR32044">
    <property type="entry name" value="GLUCOMANNAN 4-BETA-MANNOSYLTRANSFERASE 9"/>
    <property type="match status" value="1"/>
</dbReference>
<sequence length="516" mass="59021">MSVLSLTILGGHFFLLFILCLFGLHRLSMVWRGYKYKNVQAIIPAKFKNLPKITVQIPLYNERFVAERIIDAVAKFEYPRGQLQIQIVDDSTDDTRQLVSERVKHYQQLGINIEHVQRKNRQGYKAGALKEAMMAATGEFIAIFDGDFIPSSDLLTKTIHHFKEENSNMPVNERVAMVQFRWQHLNRASSELTQVQAMMLDAHFGLEQQVRYASKLLFNFNGTAGIWRTEAIIDAGHWSADTLTEDLDLSYRAQLKGWKMVYLNDIECAGELPANMNAFKSQQHRWAKGGVQVMKKMLPKVWRAKLPLTTKIEASFHLSNNLAYLVMLLDTLLFLVPSLVIRHHYQVSDTLWFDLPLLLLSSGGHLVYLFYGQVVLGRSKLFALSKLPRLLLLGIQLAINNARAGIEALLGQESEFVRTPKDGELLIRNTITEHRENKQKDKHKITVTADDSIPFYRAVPPQGALIELLVALVYSIVFGWIIWQQHWFMVPAVFILTLGFLTTSLNSLRSHYGLMR</sequence>
<feature type="transmembrane region" description="Helical" evidence="9">
    <location>
        <begin position="464"/>
        <end position="483"/>
    </location>
</feature>
<dbReference type="EC" id="2.4.1.32" evidence="10"/>
<dbReference type="PANTHER" id="PTHR32044:SF80">
    <property type="entry name" value="XYLOGLUCAN GLYCOSYLTRANSFERASE 2-RELATED"/>
    <property type="match status" value="1"/>
</dbReference>
<dbReference type="EMBL" id="JQEC01000021">
    <property type="protein sequence ID" value="KGJ93851.1"/>
    <property type="molecule type" value="Genomic_DNA"/>
</dbReference>
<feature type="transmembrane region" description="Helical" evidence="9">
    <location>
        <begin position="489"/>
        <end position="508"/>
    </location>
</feature>
<gene>
    <name evidence="10" type="ORF">GAB14E_2406</name>
</gene>
<comment type="subcellular location">
    <subcellularLocation>
        <location evidence="1">Golgi apparatus membrane</location>
        <topology evidence="1">Multi-pass membrane protein</topology>
    </subcellularLocation>
</comment>
<keyword evidence="4 9" id="KW-0812">Transmembrane</keyword>
<dbReference type="Gene3D" id="3.90.550.10">
    <property type="entry name" value="Spore Coat Polysaccharide Biosynthesis Protein SpsA, Chain A"/>
    <property type="match status" value="1"/>
</dbReference>
<evidence type="ECO:0000256" key="2">
    <source>
        <dbReference type="ARBA" id="ARBA00022676"/>
    </source>
</evidence>
<evidence type="ECO:0000256" key="5">
    <source>
        <dbReference type="ARBA" id="ARBA00022989"/>
    </source>
</evidence>
<name>A0A099KTH0_COLPS</name>
<keyword evidence="2 10" id="KW-0328">Glycosyltransferase</keyword>
<organism evidence="10 11">
    <name type="scientific">Colwellia psychrerythraea</name>
    <name type="common">Vibrio psychroerythus</name>
    <dbReference type="NCBI Taxonomy" id="28229"/>
    <lineage>
        <taxon>Bacteria</taxon>
        <taxon>Pseudomonadati</taxon>
        <taxon>Pseudomonadota</taxon>
        <taxon>Gammaproteobacteria</taxon>
        <taxon>Alteromonadales</taxon>
        <taxon>Colwelliaceae</taxon>
        <taxon>Colwellia</taxon>
    </lineage>
</organism>
<evidence type="ECO:0000256" key="6">
    <source>
        <dbReference type="ARBA" id="ARBA00023034"/>
    </source>
</evidence>